<proteinExistence type="predicted"/>
<protein>
    <recommendedName>
        <fullName evidence="3">NWD NACHT-NTPase N-terminal domain-containing protein</fullName>
    </recommendedName>
</protein>
<gene>
    <name evidence="1" type="ORF">FCULG_00000152</name>
</gene>
<evidence type="ECO:0000313" key="1">
    <source>
        <dbReference type="EMBL" id="PTD05925.1"/>
    </source>
</evidence>
<evidence type="ECO:0000313" key="2">
    <source>
        <dbReference type="Proteomes" id="UP000241587"/>
    </source>
</evidence>
<comment type="caution">
    <text evidence="1">The sequence shown here is derived from an EMBL/GenBank/DDBJ whole genome shotgun (WGS) entry which is preliminary data.</text>
</comment>
<dbReference type="Proteomes" id="UP000241587">
    <property type="component" value="Unassembled WGS sequence"/>
</dbReference>
<evidence type="ECO:0008006" key="3">
    <source>
        <dbReference type="Google" id="ProtNLM"/>
    </source>
</evidence>
<keyword evidence="2" id="KW-1185">Reference proteome</keyword>
<organism evidence="1 2">
    <name type="scientific">Fusarium culmorum</name>
    <dbReference type="NCBI Taxonomy" id="5516"/>
    <lineage>
        <taxon>Eukaryota</taxon>
        <taxon>Fungi</taxon>
        <taxon>Dikarya</taxon>
        <taxon>Ascomycota</taxon>
        <taxon>Pezizomycotina</taxon>
        <taxon>Sordariomycetes</taxon>
        <taxon>Hypocreomycetidae</taxon>
        <taxon>Hypocreales</taxon>
        <taxon>Nectriaceae</taxon>
        <taxon>Fusarium</taxon>
    </lineage>
</organism>
<reference evidence="1 2" key="1">
    <citation type="submission" date="2018-02" db="EMBL/GenBank/DDBJ databases">
        <title>Fusarium culmorum secondary metabolites in fungal-bacterial-plant interactions.</title>
        <authorList>
            <person name="Schmidt R."/>
        </authorList>
    </citation>
    <scope>NUCLEOTIDE SEQUENCE [LARGE SCALE GENOMIC DNA]</scope>
    <source>
        <strain evidence="1 2">PV</strain>
    </source>
</reference>
<dbReference type="OrthoDB" id="674604at2759"/>
<dbReference type="AlphaFoldDB" id="A0A2T4GQT9"/>
<name>A0A2T4GQT9_FUSCU</name>
<dbReference type="EMBL" id="PVEM01000012">
    <property type="protein sequence ID" value="PTD05925.1"/>
    <property type="molecule type" value="Genomic_DNA"/>
</dbReference>
<accession>A0A2T4GQT9</accession>
<sequence>MLTSALDEVVIWPFMGAENSPIYSSGSNNYDTLQKQEDLQQPWKEAIDKFEASPEGMKLSSLLQAQKPINTEDSTIELSDLLANLEGQMKRFGLRGKIADTVAKVAPHINRIAIVGDVAVSANPMPAALPWAAVRFILLNVTAGEEIRFKIFEGIAEIITLIFECSVYRELYLTAEDTKSLSAAKRLRKAIVETLCQCIKFLAFALRRQQAFAKALTDAFRLEDFSGYLKDLYTVKLQLHDAGSLCEMYHSSHGRELVKDLHRLLLT</sequence>